<dbReference type="CDD" id="cd00761">
    <property type="entry name" value="Glyco_tranf_GTA_type"/>
    <property type="match status" value="1"/>
</dbReference>
<dbReference type="Gene3D" id="3.90.550.10">
    <property type="entry name" value="Spore Coat Polysaccharide Biosynthesis Protein SpsA, Chain A"/>
    <property type="match status" value="1"/>
</dbReference>
<dbReference type="Pfam" id="PF00535">
    <property type="entry name" value="Glycos_transf_2"/>
    <property type="match status" value="1"/>
</dbReference>
<reference evidence="2" key="1">
    <citation type="submission" date="2022-04" db="EMBL/GenBank/DDBJ databases">
        <authorList>
            <person name="Ren T."/>
        </authorList>
    </citation>
    <scope>NUCLEOTIDE SEQUENCE</scope>
    <source>
        <strain evidence="2">F63249</strain>
    </source>
</reference>
<evidence type="ECO:0000313" key="3">
    <source>
        <dbReference type="Proteomes" id="UP001203687"/>
    </source>
</evidence>
<dbReference type="RefSeq" id="WP_248412307.1">
    <property type="nucleotide sequence ID" value="NZ_JALPQF010000004.1"/>
</dbReference>
<proteinExistence type="predicted"/>
<dbReference type="SUPFAM" id="SSF53448">
    <property type="entry name" value="Nucleotide-diphospho-sugar transferases"/>
    <property type="match status" value="1"/>
</dbReference>
<protein>
    <submittedName>
        <fullName evidence="2">Glycosyltransferase family 2 protein</fullName>
    </submittedName>
</protein>
<dbReference type="InterPro" id="IPR029044">
    <property type="entry name" value="Nucleotide-diphossugar_trans"/>
</dbReference>
<dbReference type="InterPro" id="IPR001173">
    <property type="entry name" value="Glyco_trans_2-like"/>
</dbReference>
<feature type="domain" description="Glycosyltransferase 2-like" evidence="1">
    <location>
        <begin position="5"/>
        <end position="143"/>
    </location>
</feature>
<accession>A0ABT0H6Y4</accession>
<name>A0ABT0H6Y4_9FLAO</name>
<organism evidence="2 3">
    <name type="scientific">Psychroserpens algicola</name>
    <dbReference type="NCBI Taxonomy" id="1719034"/>
    <lineage>
        <taxon>Bacteria</taxon>
        <taxon>Pseudomonadati</taxon>
        <taxon>Bacteroidota</taxon>
        <taxon>Flavobacteriia</taxon>
        <taxon>Flavobacteriales</taxon>
        <taxon>Flavobacteriaceae</taxon>
        <taxon>Psychroserpens</taxon>
    </lineage>
</organism>
<gene>
    <name evidence="2" type="ORF">MUY34_05765</name>
</gene>
<sequence length="300" mass="34609">MAMISVLIPVYNYDVTELVKRVHKQLDLCGIAFEIRCLDDASDFEFQKQKQIVEALTHTTYTISENNQGRITTRQKLAESALYEHLLFLDADVIPKNDTFIANYLEFINSKYDAVYGGVAYSSEKPGNDYLLRWTYGKQKEEVAAAKRNETPYKSIVSANFLIEASIFKRLNNKITYSGYGSDNHFSAQLKDESISVLHIDNYVYHLGIETSSIYLNKKEAAANALIALYNTQNTANHDNHLLKLFAKLKRLRLNYVLSWFYQISHNLLKQNLLGPKPSVNYLQLYRISYMCYQDLKKGY</sequence>
<dbReference type="Proteomes" id="UP001203687">
    <property type="component" value="Unassembled WGS sequence"/>
</dbReference>
<evidence type="ECO:0000313" key="2">
    <source>
        <dbReference type="EMBL" id="MCK8480120.1"/>
    </source>
</evidence>
<keyword evidence="3" id="KW-1185">Reference proteome</keyword>
<dbReference type="EMBL" id="JALPQF010000004">
    <property type="protein sequence ID" value="MCK8480120.1"/>
    <property type="molecule type" value="Genomic_DNA"/>
</dbReference>
<evidence type="ECO:0000259" key="1">
    <source>
        <dbReference type="Pfam" id="PF00535"/>
    </source>
</evidence>
<comment type="caution">
    <text evidence="2">The sequence shown here is derived from an EMBL/GenBank/DDBJ whole genome shotgun (WGS) entry which is preliminary data.</text>
</comment>